<evidence type="ECO:0000256" key="3">
    <source>
        <dbReference type="ARBA" id="ARBA00012740"/>
    </source>
</evidence>
<dbReference type="GO" id="GO:0002100">
    <property type="term" value="P:tRNA wobble adenosine to inosine editing"/>
    <property type="evidence" value="ECO:0007669"/>
    <property type="project" value="InterPro"/>
</dbReference>
<evidence type="ECO:0000256" key="7">
    <source>
        <dbReference type="ARBA" id="ARBA00022833"/>
    </source>
</evidence>
<dbReference type="PROSITE" id="PS51747">
    <property type="entry name" value="CYT_DCMP_DEAMINASES_2"/>
    <property type="match status" value="1"/>
</dbReference>
<evidence type="ECO:0000256" key="9">
    <source>
        <dbReference type="SAM" id="MobiDB-lite"/>
    </source>
</evidence>
<feature type="compositionally biased region" description="Low complexity" evidence="9">
    <location>
        <begin position="817"/>
        <end position="838"/>
    </location>
</feature>
<evidence type="ECO:0000313" key="12">
    <source>
        <dbReference type="Proteomes" id="UP000825729"/>
    </source>
</evidence>
<keyword evidence="5" id="KW-0479">Metal-binding</keyword>
<dbReference type="GO" id="GO:0046872">
    <property type="term" value="F:metal ion binding"/>
    <property type="evidence" value="ECO:0007669"/>
    <property type="project" value="UniProtKB-KW"/>
</dbReference>
<proteinExistence type="inferred from homology"/>
<dbReference type="InterPro" id="IPR002125">
    <property type="entry name" value="CMP_dCMP_dom"/>
</dbReference>
<feature type="domain" description="CMP/dCMP-type deaminase" evidence="10">
    <location>
        <begin position="1102"/>
        <end position="1224"/>
    </location>
</feature>
<evidence type="ECO:0000256" key="4">
    <source>
        <dbReference type="ARBA" id="ARBA00022694"/>
    </source>
</evidence>
<feature type="region of interest" description="Disordered" evidence="9">
    <location>
        <begin position="1007"/>
        <end position="1082"/>
    </location>
</feature>
<evidence type="ECO:0000256" key="5">
    <source>
        <dbReference type="ARBA" id="ARBA00022723"/>
    </source>
</evidence>
<dbReference type="GO" id="GO:0009507">
    <property type="term" value="C:chloroplast"/>
    <property type="evidence" value="ECO:0007669"/>
    <property type="project" value="TreeGrafter"/>
</dbReference>
<dbReference type="HAMAP" id="MF_00972">
    <property type="entry name" value="tRNA_aden_deaminase"/>
    <property type="match status" value="1"/>
</dbReference>
<protein>
    <recommendedName>
        <fullName evidence="3">tRNA(adenine(34)) deaminase</fullName>
        <ecNumber evidence="3">3.5.4.33</ecNumber>
    </recommendedName>
</protein>
<dbReference type="SUPFAM" id="SSF53927">
    <property type="entry name" value="Cytidine deaminase-like"/>
    <property type="match status" value="1"/>
</dbReference>
<dbReference type="EC" id="3.5.4.33" evidence="3"/>
<name>A0AAV7EMH5_ARIFI</name>
<feature type="compositionally biased region" description="Low complexity" evidence="9">
    <location>
        <begin position="1009"/>
        <end position="1028"/>
    </location>
</feature>
<comment type="cofactor">
    <cofactor evidence="1">
        <name>Zn(2+)</name>
        <dbReference type="ChEBI" id="CHEBI:29105"/>
    </cofactor>
</comment>
<comment type="subunit">
    <text evidence="2">Homodimer.</text>
</comment>
<organism evidence="11 12">
    <name type="scientific">Aristolochia fimbriata</name>
    <name type="common">White veined hardy Dutchman's pipe vine</name>
    <dbReference type="NCBI Taxonomy" id="158543"/>
    <lineage>
        <taxon>Eukaryota</taxon>
        <taxon>Viridiplantae</taxon>
        <taxon>Streptophyta</taxon>
        <taxon>Embryophyta</taxon>
        <taxon>Tracheophyta</taxon>
        <taxon>Spermatophyta</taxon>
        <taxon>Magnoliopsida</taxon>
        <taxon>Magnoliidae</taxon>
        <taxon>Piperales</taxon>
        <taxon>Aristolochiaceae</taxon>
        <taxon>Aristolochia</taxon>
    </lineage>
</organism>
<sequence>MDTCIVTGMSFRNRGSFFSTGYYPYSERLESSCSYLTTFPVYGTTVNSRVLYGLRQSHLINWSVYRRLSLAGPGHCRLAAPCECHCDCERKYRCQSLSRERWGERRQSYILRENDVFDSSSYDSFSEMLSLLTDSGVESYVDEKNKINTRKRDAHEKERTIKVDDKHLSVQQNRKNLKKKDKFVEKGSLRKLESERLVKSIDRFRQTGKESFLKDDTYETRKDGSSSSYYTAFSEGEIASSSDFISTADQTFYRDNIVENEELKPNAKFKENLIGESSRVHKYNSQDTKVKKSQAHEDVMEISWKEDGRKPHVMETDFERYPTKQLEKATGVSGSRVSGAKKASSSQMRIVDVEETSTSYSNLVHKRKEQRVVGQKDSSRGSKVFNEAPRIQEDGTGIGSSSAKLLHVAEKDIGKTGAAWDMVEEVRKQHLHIDDQFDSRIQLKENEIVKETSEIQSSDIVKRPSFKKPYKSRVVDSKLLEDTREYMPETNIQVAEITDASEESHRLINVSETHASGTERKNDSGWMYIASDEEENLVQSAGVVNERRNEHEKIHEMISRTGLRKEHQRVSYDSDLERASSSQKIAEISKMNQVGTSSSDLNWRKGTEKHESGVPNVFERQSQPRLVLRGSRNGQESNLYETQEAFYEILDDKDVRIGTEEVSGRPAELVVKDNTIDSADRLDKSSHQVIGEFFEKAQEEMSTTKKSSVLSKEEKYIRKDQNMSVDIQITFDDTRRSSSGGPGPKGPSDEMWAEPGISSQEPSVTAPEDSSLTPVVESAGPSDAGSTVVRKSGRSLWGYIGNIVRTGWGMRAESHASSTKRSAKSSSNESASSESWFSGNEPEDDDVRKERRAAPKETIRKLPNVQPNSAPIPDTEKSTKVILQNKKADVKADPTISLSGTKLPGSSLVIQDEIIENIGDPESTGGPSTVVRSGYSTPSFPLHSESPFSSLPLTGGSSSQSISLGEKNFGISVGATIGAGVPSPVGTVDLSQPSTATSLPMSTTVAMNMSSPLMGGSSSSPESLVTSSGKKKKSNAGEIEASGSSLVESRVESGKQKQAEASGNEGKDSELKHRKLQRNKQVPKDRFDEWEAAFNLEQEQKRVDEMFMREALIEAKKAADIWEVPVGAVLVQHGKIIARGCNLVEELRDSTAHAEMICISEASGLLKTWRLSETTLYVTLEPCPMCAGAILQARIDTVVWGAPNKLLGADGSWISLFPSESDPAVPVHPFHPKMTMRRGVLATECADGMQQFFRLRRKKIKKEDPPSSHLPLSSPTKFLSKIHNIFNMMFCL</sequence>
<dbReference type="PANTHER" id="PTHR11079:SF179">
    <property type="entry name" value="TRNA(ADENINE(34)) DEAMINASE, CHLOROPLASTIC"/>
    <property type="match status" value="1"/>
</dbReference>
<evidence type="ECO:0000256" key="1">
    <source>
        <dbReference type="ARBA" id="ARBA00001947"/>
    </source>
</evidence>
<feature type="compositionally biased region" description="Basic and acidic residues" evidence="9">
    <location>
        <begin position="1049"/>
        <end position="1058"/>
    </location>
</feature>
<feature type="compositionally biased region" description="Basic and acidic residues" evidence="9">
    <location>
        <begin position="846"/>
        <end position="860"/>
    </location>
</feature>
<feature type="region of interest" description="Disordered" evidence="9">
    <location>
        <begin position="917"/>
        <end position="938"/>
    </location>
</feature>
<dbReference type="Proteomes" id="UP000825729">
    <property type="component" value="Unassembled WGS sequence"/>
</dbReference>
<feature type="region of interest" description="Disordered" evidence="9">
    <location>
        <begin position="817"/>
        <end position="879"/>
    </location>
</feature>
<keyword evidence="12" id="KW-1185">Reference proteome</keyword>
<evidence type="ECO:0000256" key="6">
    <source>
        <dbReference type="ARBA" id="ARBA00022801"/>
    </source>
</evidence>
<reference evidence="11 12" key="1">
    <citation type="submission" date="2021-07" db="EMBL/GenBank/DDBJ databases">
        <title>The Aristolochia fimbriata genome: insights into angiosperm evolution, floral development and chemical biosynthesis.</title>
        <authorList>
            <person name="Jiao Y."/>
        </authorList>
    </citation>
    <scope>NUCLEOTIDE SEQUENCE [LARGE SCALE GENOMIC DNA]</scope>
    <source>
        <strain evidence="11">IBCAS-2021</strain>
        <tissue evidence="11">Leaf</tissue>
    </source>
</reference>
<dbReference type="Pfam" id="PF00383">
    <property type="entry name" value="dCMP_cyt_deam_1"/>
    <property type="match status" value="1"/>
</dbReference>
<evidence type="ECO:0000313" key="11">
    <source>
        <dbReference type="EMBL" id="KAG9450030.1"/>
    </source>
</evidence>
<feature type="compositionally biased region" description="Polar residues" evidence="9">
    <location>
        <begin position="925"/>
        <end position="938"/>
    </location>
</feature>
<dbReference type="PANTHER" id="PTHR11079">
    <property type="entry name" value="CYTOSINE DEAMINASE FAMILY MEMBER"/>
    <property type="match status" value="1"/>
</dbReference>
<gene>
    <name evidence="11" type="ORF">H6P81_009995</name>
</gene>
<evidence type="ECO:0000256" key="8">
    <source>
        <dbReference type="ARBA" id="ARBA00048045"/>
    </source>
</evidence>
<keyword evidence="6" id="KW-0378">Hydrolase</keyword>
<dbReference type="InterPro" id="IPR016193">
    <property type="entry name" value="Cytidine_deaminase-like"/>
</dbReference>
<feature type="compositionally biased region" description="Polar residues" evidence="9">
    <location>
        <begin position="757"/>
        <end position="773"/>
    </location>
</feature>
<dbReference type="InterPro" id="IPR028883">
    <property type="entry name" value="tRNA_aden_deaminase"/>
</dbReference>
<evidence type="ECO:0000259" key="10">
    <source>
        <dbReference type="PROSITE" id="PS51747"/>
    </source>
</evidence>
<comment type="caution">
    <text evidence="11">The sequence shown here is derived from an EMBL/GenBank/DDBJ whole genome shotgun (WGS) entry which is preliminary data.</text>
</comment>
<dbReference type="FunFam" id="3.40.140.10:FF:000005">
    <property type="entry name" value="tRNA-specific adenosine deaminase"/>
    <property type="match status" value="1"/>
</dbReference>
<dbReference type="Gene3D" id="3.40.140.10">
    <property type="entry name" value="Cytidine Deaminase, domain 2"/>
    <property type="match status" value="1"/>
</dbReference>
<feature type="region of interest" description="Disordered" evidence="9">
    <location>
        <begin position="730"/>
        <end position="789"/>
    </location>
</feature>
<dbReference type="GO" id="GO:0052717">
    <property type="term" value="F:tRNA-specific adenosine-34 deaminase activity"/>
    <property type="evidence" value="ECO:0007669"/>
    <property type="project" value="UniProtKB-EC"/>
</dbReference>
<accession>A0AAV7EMH5</accession>
<keyword evidence="4" id="KW-0819">tRNA processing</keyword>
<dbReference type="CDD" id="cd01285">
    <property type="entry name" value="nucleoside_deaminase"/>
    <property type="match status" value="1"/>
</dbReference>
<dbReference type="EMBL" id="JAINDJ010000004">
    <property type="protein sequence ID" value="KAG9450030.1"/>
    <property type="molecule type" value="Genomic_DNA"/>
</dbReference>
<keyword evidence="7" id="KW-0862">Zinc</keyword>
<comment type="catalytic activity">
    <reaction evidence="8">
        <text>adenosine(34) in tRNA + H2O + H(+) = inosine(34) in tRNA + NH4(+)</text>
        <dbReference type="Rhea" id="RHEA:43168"/>
        <dbReference type="Rhea" id="RHEA-COMP:10373"/>
        <dbReference type="Rhea" id="RHEA-COMP:10374"/>
        <dbReference type="ChEBI" id="CHEBI:15377"/>
        <dbReference type="ChEBI" id="CHEBI:15378"/>
        <dbReference type="ChEBI" id="CHEBI:28938"/>
        <dbReference type="ChEBI" id="CHEBI:74411"/>
        <dbReference type="ChEBI" id="CHEBI:82852"/>
        <dbReference type="EC" id="3.5.4.33"/>
    </reaction>
</comment>
<evidence type="ECO:0000256" key="2">
    <source>
        <dbReference type="ARBA" id="ARBA00011738"/>
    </source>
</evidence>